<evidence type="ECO:0000256" key="2">
    <source>
        <dbReference type="SAM" id="Phobius"/>
    </source>
</evidence>
<name>A0A3D9IXK7_9BACL</name>
<feature type="compositionally biased region" description="Acidic residues" evidence="1">
    <location>
        <begin position="149"/>
        <end position="158"/>
    </location>
</feature>
<evidence type="ECO:0000313" key="4">
    <source>
        <dbReference type="Proteomes" id="UP000256977"/>
    </source>
</evidence>
<feature type="transmembrane region" description="Helical" evidence="2">
    <location>
        <begin position="74"/>
        <end position="93"/>
    </location>
</feature>
<evidence type="ECO:0000256" key="1">
    <source>
        <dbReference type="SAM" id="MobiDB-lite"/>
    </source>
</evidence>
<dbReference type="EMBL" id="QRDZ01000018">
    <property type="protein sequence ID" value="RED66384.1"/>
    <property type="molecule type" value="Genomic_DNA"/>
</dbReference>
<keyword evidence="4" id="KW-1185">Reference proteome</keyword>
<dbReference type="Proteomes" id="UP000256977">
    <property type="component" value="Unassembled WGS sequence"/>
</dbReference>
<keyword evidence="2" id="KW-0812">Transmembrane</keyword>
<gene>
    <name evidence="3" type="ORF">DFP98_1184</name>
</gene>
<dbReference type="RefSeq" id="WP_220377146.1">
    <property type="nucleotide sequence ID" value="NZ_QRDZ01000018.1"/>
</dbReference>
<feature type="region of interest" description="Disordered" evidence="1">
    <location>
        <begin position="137"/>
        <end position="173"/>
    </location>
</feature>
<dbReference type="AlphaFoldDB" id="A0A3D9IXK7"/>
<feature type="transmembrane region" description="Helical" evidence="2">
    <location>
        <begin position="105"/>
        <end position="126"/>
    </location>
</feature>
<proteinExistence type="predicted"/>
<sequence length="173" mass="18934">MRQGLIIAGLGLAVWAVPTLFFLLFGDWVLLEVGEAYFGTSLFLLEMLSFLLLIGLALIVRLRLVKERGSAARFGYAAAVIGLLLNAFVVWHRDSVFSSFTEGQHHAYAVWMTFAYVLTLVVPVIVDRFVREPAEAKGPLATAAVPDPIAEEPLDSEAEGTSKEQDQGQQAPQ</sequence>
<feature type="transmembrane region" description="Helical" evidence="2">
    <location>
        <begin position="37"/>
        <end position="62"/>
    </location>
</feature>
<feature type="transmembrane region" description="Helical" evidence="2">
    <location>
        <begin position="5"/>
        <end position="25"/>
    </location>
</feature>
<keyword evidence="2" id="KW-0472">Membrane</keyword>
<keyword evidence="2" id="KW-1133">Transmembrane helix</keyword>
<evidence type="ECO:0000313" key="3">
    <source>
        <dbReference type="EMBL" id="RED66384.1"/>
    </source>
</evidence>
<organism evidence="3 4">
    <name type="scientific">Cohnella phaseoli</name>
    <dbReference type="NCBI Taxonomy" id="456490"/>
    <lineage>
        <taxon>Bacteria</taxon>
        <taxon>Bacillati</taxon>
        <taxon>Bacillota</taxon>
        <taxon>Bacilli</taxon>
        <taxon>Bacillales</taxon>
        <taxon>Paenibacillaceae</taxon>
        <taxon>Cohnella</taxon>
    </lineage>
</organism>
<reference evidence="3 4" key="1">
    <citation type="submission" date="2018-07" db="EMBL/GenBank/DDBJ databases">
        <title>Genomic Encyclopedia of Type Strains, Phase III (KMG-III): the genomes of soil and plant-associated and newly described type strains.</title>
        <authorList>
            <person name="Whitman W."/>
        </authorList>
    </citation>
    <scope>NUCLEOTIDE SEQUENCE [LARGE SCALE GENOMIC DNA]</scope>
    <source>
        <strain evidence="3 4">CECT 7287</strain>
    </source>
</reference>
<accession>A0A3D9IXK7</accession>
<protein>
    <submittedName>
        <fullName evidence="3">Uncharacterized protein</fullName>
    </submittedName>
</protein>
<comment type="caution">
    <text evidence="3">The sequence shown here is derived from an EMBL/GenBank/DDBJ whole genome shotgun (WGS) entry which is preliminary data.</text>
</comment>